<evidence type="ECO:0000313" key="12">
    <source>
        <dbReference type="Proteomes" id="UP001519887"/>
    </source>
</evidence>
<accession>A0ABS7CH49</accession>
<evidence type="ECO:0000256" key="7">
    <source>
        <dbReference type="ARBA" id="ARBA00022840"/>
    </source>
</evidence>
<name>A0ABS7CH49_9BACL</name>
<keyword evidence="12" id="KW-1185">Reference proteome</keyword>
<comment type="catalytic activity">
    <reaction evidence="1">
        <text>ATP + protein L-histidine = ADP + protein N-phospho-L-histidine.</text>
        <dbReference type="EC" id="2.7.13.3"/>
    </reaction>
</comment>
<evidence type="ECO:0000256" key="6">
    <source>
        <dbReference type="ARBA" id="ARBA00022777"/>
    </source>
</evidence>
<evidence type="ECO:0000256" key="4">
    <source>
        <dbReference type="ARBA" id="ARBA00022679"/>
    </source>
</evidence>
<keyword evidence="5" id="KW-0547">Nucleotide-binding</keyword>
<sequence length="211" mass="24362">MPYRRIKWLILWMPTLTIAMWEYFRHTLLLPYLSMDLGNLLAPVIVLTVTATLGRKLFQMLEQTSESLQKEKMAKAAFMEREQLARELHDGISQSLFLLSVKLDKLEHAQDNERIQETKEQIRQTVRHVYEDVRQSIAGLRSQPSITDVQWMESVSAMAEEFRLGGLAVKLDWQLTESALSSKEKVELLAIVREAMLNVRKHAAATLLIVQ</sequence>
<feature type="non-terminal residue" evidence="11">
    <location>
        <position position="211"/>
    </location>
</feature>
<organism evidence="11 12">
    <name type="scientific">Paenibacillus sepulcri</name>
    <dbReference type="NCBI Taxonomy" id="359917"/>
    <lineage>
        <taxon>Bacteria</taxon>
        <taxon>Bacillati</taxon>
        <taxon>Bacillota</taxon>
        <taxon>Bacilli</taxon>
        <taxon>Bacillales</taxon>
        <taxon>Paenibacillaceae</taxon>
        <taxon>Paenibacillus</taxon>
    </lineage>
</organism>
<keyword evidence="8" id="KW-0902">Two-component regulatory system</keyword>
<dbReference type="Pfam" id="PF07730">
    <property type="entry name" value="HisKA_3"/>
    <property type="match status" value="1"/>
</dbReference>
<evidence type="ECO:0000259" key="10">
    <source>
        <dbReference type="Pfam" id="PF07730"/>
    </source>
</evidence>
<dbReference type="GO" id="GO:0016301">
    <property type="term" value="F:kinase activity"/>
    <property type="evidence" value="ECO:0007669"/>
    <property type="project" value="UniProtKB-KW"/>
</dbReference>
<dbReference type="EC" id="2.7.13.3" evidence="2"/>
<dbReference type="EMBL" id="JAHZIK010002111">
    <property type="protein sequence ID" value="MBW7460251.1"/>
    <property type="molecule type" value="Genomic_DNA"/>
</dbReference>
<keyword evidence="6 11" id="KW-0418">Kinase</keyword>
<dbReference type="InterPro" id="IPR011712">
    <property type="entry name" value="Sig_transdc_His_kin_sub3_dim/P"/>
</dbReference>
<keyword evidence="4" id="KW-0808">Transferase</keyword>
<comment type="caution">
    <text evidence="11">The sequence shown here is derived from an EMBL/GenBank/DDBJ whole genome shotgun (WGS) entry which is preliminary data.</text>
</comment>
<evidence type="ECO:0000256" key="2">
    <source>
        <dbReference type="ARBA" id="ARBA00012438"/>
    </source>
</evidence>
<proteinExistence type="predicted"/>
<evidence type="ECO:0000256" key="1">
    <source>
        <dbReference type="ARBA" id="ARBA00000085"/>
    </source>
</evidence>
<feature type="transmembrane region" description="Helical" evidence="9">
    <location>
        <begin position="30"/>
        <end position="53"/>
    </location>
</feature>
<keyword evidence="9" id="KW-0472">Membrane</keyword>
<protein>
    <recommendedName>
        <fullName evidence="2">histidine kinase</fullName>
        <ecNumber evidence="2">2.7.13.3</ecNumber>
    </recommendedName>
</protein>
<gene>
    <name evidence="11" type="ORF">K0U00_39930</name>
</gene>
<keyword evidence="7" id="KW-0067">ATP-binding</keyword>
<dbReference type="InterPro" id="IPR050482">
    <property type="entry name" value="Sensor_HK_TwoCompSys"/>
</dbReference>
<dbReference type="Gene3D" id="6.10.250.2870">
    <property type="match status" value="1"/>
</dbReference>
<evidence type="ECO:0000256" key="8">
    <source>
        <dbReference type="ARBA" id="ARBA00023012"/>
    </source>
</evidence>
<evidence type="ECO:0000256" key="3">
    <source>
        <dbReference type="ARBA" id="ARBA00022553"/>
    </source>
</evidence>
<feature type="domain" description="Signal transduction histidine kinase subgroup 3 dimerisation and phosphoacceptor" evidence="10">
    <location>
        <begin position="80"/>
        <end position="143"/>
    </location>
</feature>
<reference evidence="11 12" key="1">
    <citation type="submission" date="2021-07" db="EMBL/GenBank/DDBJ databases">
        <title>Paenibacillus radiodurans sp. nov., isolated from the southeastern edge of Tengger Desert.</title>
        <authorList>
            <person name="Zhang G."/>
        </authorList>
    </citation>
    <scope>NUCLEOTIDE SEQUENCE [LARGE SCALE GENOMIC DNA]</scope>
    <source>
        <strain evidence="11 12">CCM 7311</strain>
    </source>
</reference>
<keyword evidence="9" id="KW-1133">Transmembrane helix</keyword>
<keyword evidence="3" id="KW-0597">Phosphoprotein</keyword>
<keyword evidence="9" id="KW-0812">Transmembrane</keyword>
<dbReference type="Proteomes" id="UP001519887">
    <property type="component" value="Unassembled WGS sequence"/>
</dbReference>
<evidence type="ECO:0000313" key="11">
    <source>
        <dbReference type="EMBL" id="MBW7460251.1"/>
    </source>
</evidence>
<evidence type="ECO:0000256" key="9">
    <source>
        <dbReference type="SAM" id="Phobius"/>
    </source>
</evidence>
<evidence type="ECO:0000256" key="5">
    <source>
        <dbReference type="ARBA" id="ARBA00022741"/>
    </source>
</evidence>
<dbReference type="PANTHER" id="PTHR24421">
    <property type="entry name" value="NITRATE/NITRITE SENSOR PROTEIN NARX-RELATED"/>
    <property type="match status" value="1"/>
</dbReference>
<dbReference type="PANTHER" id="PTHR24421:SF10">
    <property type="entry name" value="NITRATE_NITRITE SENSOR PROTEIN NARQ"/>
    <property type="match status" value="1"/>
</dbReference>